<evidence type="ECO:0000313" key="3">
    <source>
        <dbReference type="Proteomes" id="UP000886818"/>
    </source>
</evidence>
<dbReference type="CDD" id="cd00838">
    <property type="entry name" value="MPP_superfamily"/>
    <property type="match status" value="1"/>
</dbReference>
<keyword evidence="3" id="KW-1185">Reference proteome</keyword>
<sequence length="205" mass="23849">MINFKKLFYYLIGSVYIPEELFNSNEKILLHISDTPSNFFSVLNYLLSKLKPTYIVHTGDLVDNIKLEIYPYRLDDYIKKVNRIIEILENSSAKNIYLALGNHDNKKVVNNITKRSHIIEKSGIINIEDIEIKISHFPNEIKNSTTQYNLFGHDLTINSKIEDEKIYLNGILSINIILLESKKLFTLPYPYGTDDSRLGRFRIGF</sequence>
<organism evidence="2 3">
    <name type="scientific">Crassaminicella indica</name>
    <dbReference type="NCBI Taxonomy" id="2855394"/>
    <lineage>
        <taxon>Bacteria</taxon>
        <taxon>Bacillati</taxon>
        <taxon>Bacillota</taxon>
        <taxon>Clostridia</taxon>
        <taxon>Eubacteriales</taxon>
        <taxon>Clostridiaceae</taxon>
        <taxon>Crassaminicella</taxon>
    </lineage>
</organism>
<reference evidence="2" key="1">
    <citation type="submission" date="2021-07" db="EMBL/GenBank/DDBJ databases">
        <title>Complete genome sequence of Crassaminicella sp. 143-21, isolated from a deep-sea hydrothermal vent.</title>
        <authorList>
            <person name="Li X."/>
        </authorList>
    </citation>
    <scope>NUCLEOTIDE SEQUENCE</scope>
    <source>
        <strain evidence="2">143-21</strain>
    </source>
</reference>
<dbReference type="EMBL" id="CP078093">
    <property type="protein sequence ID" value="QXM06299.1"/>
    <property type="molecule type" value="Genomic_DNA"/>
</dbReference>
<protein>
    <submittedName>
        <fullName evidence="2">Metallophosphoesterase</fullName>
    </submittedName>
</protein>
<dbReference type="InterPro" id="IPR004843">
    <property type="entry name" value="Calcineurin-like_PHP"/>
</dbReference>
<dbReference type="RefSeq" id="WP_218282995.1">
    <property type="nucleotide sequence ID" value="NZ_CP078093.1"/>
</dbReference>
<evidence type="ECO:0000259" key="1">
    <source>
        <dbReference type="Pfam" id="PF00149"/>
    </source>
</evidence>
<evidence type="ECO:0000313" key="2">
    <source>
        <dbReference type="EMBL" id="QXM06299.1"/>
    </source>
</evidence>
<name>A0ABX8RB64_9CLOT</name>
<accession>A0ABX8RB64</accession>
<proteinExistence type="predicted"/>
<dbReference type="Pfam" id="PF00149">
    <property type="entry name" value="Metallophos"/>
    <property type="match status" value="1"/>
</dbReference>
<dbReference type="Proteomes" id="UP000886818">
    <property type="component" value="Chromosome"/>
</dbReference>
<feature type="domain" description="Calcineurin-like phosphoesterase" evidence="1">
    <location>
        <begin position="30"/>
        <end position="127"/>
    </location>
</feature>
<gene>
    <name evidence="2" type="ORF">KVH43_00195</name>
</gene>